<gene>
    <name evidence="1" type="ORF">SAMN02745857_01440</name>
</gene>
<keyword evidence="2" id="KW-1185">Reference proteome</keyword>
<evidence type="ECO:0000313" key="2">
    <source>
        <dbReference type="Proteomes" id="UP000192761"/>
    </source>
</evidence>
<protein>
    <submittedName>
        <fullName evidence="1">Uncharacterized protein</fullName>
    </submittedName>
</protein>
<reference evidence="1 2" key="1">
    <citation type="submission" date="2017-04" db="EMBL/GenBank/DDBJ databases">
        <authorList>
            <person name="Afonso C.L."/>
            <person name="Miller P.J."/>
            <person name="Scott M.A."/>
            <person name="Spackman E."/>
            <person name="Goraichik I."/>
            <person name="Dimitrov K.M."/>
            <person name="Suarez D.L."/>
            <person name="Swayne D.E."/>
        </authorList>
    </citation>
    <scope>NUCLEOTIDE SEQUENCE [LARGE SCALE GENOMIC DNA]</scope>
    <source>
        <strain evidence="1 2">DSM 23236</strain>
    </source>
</reference>
<dbReference type="AlphaFoldDB" id="A0A1W1XFP7"/>
<evidence type="ECO:0000313" key="1">
    <source>
        <dbReference type="EMBL" id="SMC22667.1"/>
    </source>
</evidence>
<sequence>MGERGCMAAGKAGRTLCIIGCAMDAVRHESLLRLSAATGLHMQVTAQTDENLELCVAGPDAGIESFAQDILDGALGRKPVAVTLQNGPMRIYLRRAPDSV</sequence>
<dbReference type="STRING" id="1121001.SAMN02745857_01440"/>
<name>A0A1W1XFP7_9NEIS</name>
<dbReference type="Proteomes" id="UP000192761">
    <property type="component" value="Unassembled WGS sequence"/>
</dbReference>
<organism evidence="1 2">
    <name type="scientific">Andreprevotia lacus DSM 23236</name>
    <dbReference type="NCBI Taxonomy" id="1121001"/>
    <lineage>
        <taxon>Bacteria</taxon>
        <taxon>Pseudomonadati</taxon>
        <taxon>Pseudomonadota</taxon>
        <taxon>Betaproteobacteria</taxon>
        <taxon>Neisseriales</taxon>
        <taxon>Chitinibacteraceae</taxon>
        <taxon>Andreprevotia</taxon>
    </lineage>
</organism>
<dbReference type="EMBL" id="FWXD01000007">
    <property type="protein sequence ID" value="SMC22667.1"/>
    <property type="molecule type" value="Genomic_DNA"/>
</dbReference>
<proteinExistence type="predicted"/>
<accession>A0A1W1XFP7</accession>